<dbReference type="PANTHER" id="PTHR30160">
    <property type="entry name" value="TETRAACYLDISACCHARIDE 4'-KINASE-RELATED"/>
    <property type="match status" value="1"/>
</dbReference>
<dbReference type="CDD" id="cd07984">
    <property type="entry name" value="LPLAT_LABLAT-like"/>
    <property type="match status" value="1"/>
</dbReference>
<evidence type="ECO:0000256" key="1">
    <source>
        <dbReference type="ARBA" id="ARBA00004533"/>
    </source>
</evidence>
<keyword evidence="2" id="KW-1003">Cell membrane</keyword>
<evidence type="ECO:0000256" key="4">
    <source>
        <dbReference type="ARBA" id="ARBA00022676"/>
    </source>
</evidence>
<reference evidence="8 9" key="1">
    <citation type="submission" date="2016-02" db="EMBL/GenBank/DDBJ databases">
        <authorList>
            <person name="Wen L."/>
            <person name="He K."/>
            <person name="Yang H."/>
        </authorList>
    </citation>
    <scope>NUCLEOTIDE SEQUENCE [LARGE SCALE GENOMIC DNA]</scope>
    <source>
        <strain evidence="8 9">CV41</strain>
    </source>
</reference>
<evidence type="ECO:0000256" key="6">
    <source>
        <dbReference type="ARBA" id="ARBA00023136"/>
    </source>
</evidence>
<evidence type="ECO:0000313" key="8">
    <source>
        <dbReference type="EMBL" id="KXU34765.1"/>
    </source>
</evidence>
<protein>
    <recommendedName>
        <fullName evidence="10">Lipopolysaccharide heptosyltransferase II</fullName>
    </recommendedName>
</protein>
<evidence type="ECO:0000256" key="5">
    <source>
        <dbReference type="ARBA" id="ARBA00022679"/>
    </source>
</evidence>
<dbReference type="InterPro" id="IPR002201">
    <property type="entry name" value="Glyco_trans_9"/>
</dbReference>
<keyword evidence="6" id="KW-0472">Membrane</keyword>
<dbReference type="OrthoDB" id="9797795at2"/>
<dbReference type="GO" id="GO:0009244">
    <property type="term" value="P:lipopolysaccharide core region biosynthetic process"/>
    <property type="evidence" value="ECO:0007669"/>
    <property type="project" value="TreeGrafter"/>
</dbReference>
<dbReference type="Pfam" id="PF01075">
    <property type="entry name" value="Glyco_transf_9"/>
    <property type="match status" value="1"/>
</dbReference>
<dbReference type="RefSeq" id="WP_068712742.1">
    <property type="nucleotide sequence ID" value="NZ_LSZP01000049.1"/>
</dbReference>
<dbReference type="SUPFAM" id="SSF53756">
    <property type="entry name" value="UDP-Glycosyltransferase/glycogen phosphorylase"/>
    <property type="match status" value="1"/>
</dbReference>
<evidence type="ECO:0000313" key="9">
    <source>
        <dbReference type="Proteomes" id="UP000071392"/>
    </source>
</evidence>
<keyword evidence="9" id="KW-1185">Reference proteome</keyword>
<dbReference type="STRING" id="1548208.AXK12_06985"/>
<keyword evidence="5" id="KW-0808">Transferase</keyword>
<comment type="subcellular location">
    <subcellularLocation>
        <location evidence="1">Cell inner membrane</location>
    </subcellularLocation>
</comment>
<keyword evidence="7" id="KW-0012">Acyltransferase</keyword>
<evidence type="ECO:0000256" key="7">
    <source>
        <dbReference type="ARBA" id="ARBA00023315"/>
    </source>
</evidence>
<dbReference type="GO" id="GO:0005829">
    <property type="term" value="C:cytosol"/>
    <property type="evidence" value="ECO:0007669"/>
    <property type="project" value="TreeGrafter"/>
</dbReference>
<dbReference type="Proteomes" id="UP000071392">
    <property type="component" value="Unassembled WGS sequence"/>
</dbReference>
<dbReference type="InterPro" id="IPR004960">
    <property type="entry name" value="LipA_acyltrans"/>
</dbReference>
<dbReference type="AlphaFoldDB" id="A0A139SJL5"/>
<evidence type="ECO:0008006" key="10">
    <source>
        <dbReference type="Google" id="ProtNLM"/>
    </source>
</evidence>
<organism evidence="8 9">
    <name type="scientific">Cephaloticoccus capnophilus</name>
    <dbReference type="NCBI Taxonomy" id="1548208"/>
    <lineage>
        <taxon>Bacteria</taxon>
        <taxon>Pseudomonadati</taxon>
        <taxon>Verrucomicrobiota</taxon>
        <taxon>Opitutia</taxon>
        <taxon>Opitutales</taxon>
        <taxon>Opitutaceae</taxon>
        <taxon>Cephaloticoccus</taxon>
    </lineage>
</organism>
<dbReference type="GO" id="GO:0009247">
    <property type="term" value="P:glycolipid biosynthetic process"/>
    <property type="evidence" value="ECO:0007669"/>
    <property type="project" value="UniProtKB-ARBA"/>
</dbReference>
<name>A0A139SJL5_9BACT</name>
<evidence type="ECO:0000256" key="3">
    <source>
        <dbReference type="ARBA" id="ARBA00022519"/>
    </source>
</evidence>
<gene>
    <name evidence="8" type="ORF">AXK12_06985</name>
</gene>
<comment type="caution">
    <text evidence="8">The sequence shown here is derived from an EMBL/GenBank/DDBJ whole genome shotgun (WGS) entry which is preliminary data.</text>
</comment>
<evidence type="ECO:0000256" key="2">
    <source>
        <dbReference type="ARBA" id="ARBA00022475"/>
    </source>
</evidence>
<proteinExistence type="predicted"/>
<dbReference type="GO" id="GO:0016746">
    <property type="term" value="F:acyltransferase activity"/>
    <property type="evidence" value="ECO:0007669"/>
    <property type="project" value="UniProtKB-KW"/>
</dbReference>
<dbReference type="Pfam" id="PF03279">
    <property type="entry name" value="Lip_A_acyltrans"/>
    <property type="match status" value="2"/>
</dbReference>
<dbReference type="Gene3D" id="3.40.50.2000">
    <property type="entry name" value="Glycogen Phosphorylase B"/>
    <property type="match status" value="2"/>
</dbReference>
<keyword evidence="4" id="KW-0328">Glycosyltransferase</keyword>
<dbReference type="GO" id="GO:0008713">
    <property type="term" value="F:ADP-heptose-lipopolysaccharide heptosyltransferase activity"/>
    <property type="evidence" value="ECO:0007669"/>
    <property type="project" value="TreeGrafter"/>
</dbReference>
<dbReference type="InterPro" id="IPR051199">
    <property type="entry name" value="LPS_LOS_Heptosyltrfase"/>
</dbReference>
<dbReference type="EMBL" id="LSZP01000049">
    <property type="protein sequence ID" value="KXU34765.1"/>
    <property type="molecule type" value="Genomic_DNA"/>
</dbReference>
<keyword evidence="3" id="KW-0997">Cell inner membrane</keyword>
<dbReference type="CDD" id="cd03789">
    <property type="entry name" value="GT9_LPS_heptosyltransferase"/>
    <property type="match status" value="1"/>
</dbReference>
<dbReference type="GO" id="GO:0005886">
    <property type="term" value="C:plasma membrane"/>
    <property type="evidence" value="ECO:0007669"/>
    <property type="project" value="UniProtKB-SubCell"/>
</dbReference>
<sequence length="696" mass="75738">MLKLLIQTTGWLVAHTPECILRATTLGLAELVFALRRRLILSNLHHAFPEKSEAARRQIGRASCRQMTETGLLSLATPYLSLPRLRKIVTNTPEMNALVAAQRAAPRPHVLVTPHFAYWEAVTCFPIAVPKCETQGAVTNSGAPSVASSDQHVARQIESPAPFPEFAAVYRPMNNPALDAWLKSTRERFGIKLLSRRKGFQDAIGILRRGGAVSILYDQNAGDVGALTTLLGRVCATTELPGILAQKFSAPVVAVYARRLGFWRIAVQAEPVIPAGTSSEAVTLGLNRWLEAKLRGDAYARDSWLWAHARWKNQDKPERRLRLAAKRNLLSEGALKDSAHGVRLWVRLPNWLGDVVMLLPLLRALRISRPDAQLTLIGKAAFAPLIEDFGLAECFIPLPPRGGALGEVRYFAQFLKLRGSYPDCVLLFTNSVRGDLEAFLTRAPQRFGIARPGKPRPLLTHRYAVPLDYDEAQHHQLELWRDFLKTFGLEEAPVLTPIDAPAPTDAQTAGAAQAKWRAAVNEPAAPPLPPLGPLGLICGSENFPAKRWPIPHWVALIDALPRELPIRLFGTEKDRALTDQIAALAQRPVENLAGKTDLRTYCAALRDCAALVTNDTGGMHLANALGVPLVALFGPTNPVRTGPVFSAPVTILQPPNCPPSGGANLNELAPETVLAAVGACLGLRHTTSPTALQTAP</sequence>
<accession>A0A139SJL5</accession>